<dbReference type="AlphaFoldDB" id="A0A7Z0ILR2"/>
<dbReference type="RefSeq" id="WP_179445652.1">
    <property type="nucleotide sequence ID" value="NZ_JACBZS010000001.1"/>
</dbReference>
<dbReference type="EMBL" id="JACBZS010000001">
    <property type="protein sequence ID" value="NYI71885.1"/>
    <property type="molecule type" value="Genomic_DNA"/>
</dbReference>
<evidence type="ECO:0000313" key="2">
    <source>
        <dbReference type="EMBL" id="NYI71885.1"/>
    </source>
</evidence>
<proteinExistence type="predicted"/>
<organism evidence="2 3">
    <name type="scientific">Naumannella cuiyingiana</name>
    <dbReference type="NCBI Taxonomy" id="1347891"/>
    <lineage>
        <taxon>Bacteria</taxon>
        <taxon>Bacillati</taxon>
        <taxon>Actinomycetota</taxon>
        <taxon>Actinomycetes</taxon>
        <taxon>Propionibacteriales</taxon>
        <taxon>Propionibacteriaceae</taxon>
        <taxon>Naumannella</taxon>
    </lineage>
</organism>
<dbReference type="Proteomes" id="UP000527616">
    <property type="component" value="Unassembled WGS sequence"/>
</dbReference>
<gene>
    <name evidence="2" type="ORF">GGQ54_002445</name>
</gene>
<accession>A0A7Z0ILR2</accession>
<name>A0A7Z0ILR2_9ACTN</name>
<reference evidence="2 3" key="1">
    <citation type="submission" date="2020-07" db="EMBL/GenBank/DDBJ databases">
        <title>Sequencing the genomes of 1000 actinobacteria strains.</title>
        <authorList>
            <person name="Klenk H.-P."/>
        </authorList>
    </citation>
    <scope>NUCLEOTIDE SEQUENCE [LARGE SCALE GENOMIC DNA]</scope>
    <source>
        <strain evidence="2 3">DSM 103164</strain>
    </source>
</reference>
<keyword evidence="3" id="KW-1185">Reference proteome</keyword>
<comment type="caution">
    <text evidence="2">The sequence shown here is derived from an EMBL/GenBank/DDBJ whole genome shotgun (WGS) entry which is preliminary data.</text>
</comment>
<feature type="region of interest" description="Disordered" evidence="1">
    <location>
        <begin position="28"/>
        <end position="52"/>
    </location>
</feature>
<sequence>MGTVILIALVAVIIALLEHTHRATLRRGRNPWAVVGPQPPRRRPPVRARPVG</sequence>
<evidence type="ECO:0000313" key="3">
    <source>
        <dbReference type="Proteomes" id="UP000527616"/>
    </source>
</evidence>
<evidence type="ECO:0000256" key="1">
    <source>
        <dbReference type="SAM" id="MobiDB-lite"/>
    </source>
</evidence>
<protein>
    <submittedName>
        <fullName evidence="2">Uncharacterized protein</fullName>
    </submittedName>
</protein>